<name>A0A6J4RPF1_9ACTN</name>
<evidence type="ECO:0000313" key="1">
    <source>
        <dbReference type="EMBL" id="CAA9474191.1"/>
    </source>
</evidence>
<dbReference type="Gene3D" id="3.90.1720.10">
    <property type="entry name" value="endopeptidase domain like (from Nostoc punctiforme)"/>
    <property type="match status" value="1"/>
</dbReference>
<gene>
    <name evidence="1" type="ORF">AVDCRST_MAG05-790</name>
</gene>
<sequence length="79" mass="8844">MCPGNLPLERFDLRLPAGTPAGDLGGDGRFDDHFRDHVGTYVGNGNVIHASNYPSYQKVVVTDMQYLKNFWGGKRFSLR</sequence>
<proteinExistence type="predicted"/>
<protein>
    <recommendedName>
        <fullName evidence="2">NlpC/P60 domain-containing protein</fullName>
    </recommendedName>
</protein>
<dbReference type="AlphaFoldDB" id="A0A6J4RPF1"/>
<reference evidence="1" key="1">
    <citation type="submission" date="2020-02" db="EMBL/GenBank/DDBJ databases">
        <authorList>
            <person name="Meier V. D."/>
        </authorList>
    </citation>
    <scope>NUCLEOTIDE SEQUENCE</scope>
    <source>
        <strain evidence="1">AVDCRST_MAG05</strain>
    </source>
</reference>
<evidence type="ECO:0008006" key="2">
    <source>
        <dbReference type="Google" id="ProtNLM"/>
    </source>
</evidence>
<dbReference type="EMBL" id="CADCVM010000092">
    <property type="protein sequence ID" value="CAA9474191.1"/>
    <property type="molecule type" value="Genomic_DNA"/>
</dbReference>
<accession>A0A6J4RPF1</accession>
<organism evidence="1">
    <name type="scientific">uncultured Rubrobacteraceae bacterium</name>
    <dbReference type="NCBI Taxonomy" id="349277"/>
    <lineage>
        <taxon>Bacteria</taxon>
        <taxon>Bacillati</taxon>
        <taxon>Actinomycetota</taxon>
        <taxon>Rubrobacteria</taxon>
        <taxon>Rubrobacterales</taxon>
        <taxon>Rubrobacteraceae</taxon>
        <taxon>environmental samples</taxon>
    </lineage>
</organism>